<keyword evidence="5 12" id="KW-0812">Transmembrane</keyword>
<keyword evidence="3" id="KW-0813">Transport</keyword>
<evidence type="ECO:0000256" key="11">
    <source>
        <dbReference type="ARBA" id="ARBA00023201"/>
    </source>
</evidence>
<comment type="similarity">
    <text evidence="2">Belongs to the sodium:solute symporter (SSF) (TC 2.A.21) family.</text>
</comment>
<evidence type="ECO:0000256" key="1">
    <source>
        <dbReference type="ARBA" id="ARBA00004651"/>
    </source>
</evidence>
<evidence type="ECO:0000256" key="9">
    <source>
        <dbReference type="ARBA" id="ARBA00023065"/>
    </source>
</evidence>
<accession>A0A382SC94</accession>
<feature type="non-terminal residue" evidence="13">
    <location>
        <position position="224"/>
    </location>
</feature>
<keyword evidence="9" id="KW-0406">Ion transport</keyword>
<sequence length="224" mass="24409">MFGLHVLDFATLALYLIGIILAGLWAARKVKSVGDYFMGGRSFGKAFMIMHAFGTGTHTDQAVTVAGASYKLGLGGIWYQWLYLFATPFYWVIAPIFRRLRYITTADFFAERFGKSLEFTYTIWGLAYFALQIGVMLLGTGKTASAITGGAVSEWTAIWIMTILFLSYGLMGGLPAAVITDFIQGLFIIVLSFILVPFVIGEVGGFSGLHEKVAPEMFSLAAGA</sequence>
<keyword evidence="7 12" id="KW-1133">Transmembrane helix</keyword>
<keyword evidence="4" id="KW-1003">Cell membrane</keyword>
<evidence type="ECO:0000256" key="2">
    <source>
        <dbReference type="ARBA" id="ARBA00006434"/>
    </source>
</evidence>
<gene>
    <name evidence="13" type="ORF">METZ01_LOCUS359632</name>
</gene>
<dbReference type="PANTHER" id="PTHR48086:SF3">
    <property type="entry name" value="SODIUM_PROLINE SYMPORTER"/>
    <property type="match status" value="1"/>
</dbReference>
<keyword evidence="10 12" id="KW-0472">Membrane</keyword>
<feature type="transmembrane region" description="Helical" evidence="12">
    <location>
        <begin position="119"/>
        <end position="138"/>
    </location>
</feature>
<evidence type="ECO:0000256" key="4">
    <source>
        <dbReference type="ARBA" id="ARBA00022475"/>
    </source>
</evidence>
<keyword evidence="11" id="KW-0739">Sodium transport</keyword>
<dbReference type="PROSITE" id="PS50283">
    <property type="entry name" value="NA_SOLUT_SYMP_3"/>
    <property type="match status" value="1"/>
</dbReference>
<dbReference type="GO" id="GO:0015293">
    <property type="term" value="F:symporter activity"/>
    <property type="evidence" value="ECO:0007669"/>
    <property type="project" value="UniProtKB-KW"/>
</dbReference>
<evidence type="ECO:0000256" key="6">
    <source>
        <dbReference type="ARBA" id="ARBA00022847"/>
    </source>
</evidence>
<feature type="transmembrane region" description="Helical" evidence="12">
    <location>
        <begin position="186"/>
        <end position="209"/>
    </location>
</feature>
<evidence type="ECO:0000256" key="7">
    <source>
        <dbReference type="ARBA" id="ARBA00022989"/>
    </source>
</evidence>
<dbReference type="InterPro" id="IPR038377">
    <property type="entry name" value="Na/Glc_symporter_sf"/>
</dbReference>
<feature type="transmembrane region" description="Helical" evidence="12">
    <location>
        <begin position="7"/>
        <end position="27"/>
    </location>
</feature>
<dbReference type="AlphaFoldDB" id="A0A382SC94"/>
<dbReference type="InterPro" id="IPR050277">
    <property type="entry name" value="Sodium:Solute_Symporter"/>
</dbReference>
<evidence type="ECO:0000256" key="10">
    <source>
        <dbReference type="ARBA" id="ARBA00023136"/>
    </source>
</evidence>
<comment type="subcellular location">
    <subcellularLocation>
        <location evidence="1">Cell membrane</location>
        <topology evidence="1">Multi-pass membrane protein</topology>
    </subcellularLocation>
</comment>
<evidence type="ECO:0000256" key="8">
    <source>
        <dbReference type="ARBA" id="ARBA00023053"/>
    </source>
</evidence>
<protein>
    <recommendedName>
        <fullName evidence="14">Transporter</fullName>
    </recommendedName>
</protein>
<evidence type="ECO:0008006" key="14">
    <source>
        <dbReference type="Google" id="ProtNLM"/>
    </source>
</evidence>
<dbReference type="EMBL" id="UINC01127572">
    <property type="protein sequence ID" value="SVD06778.1"/>
    <property type="molecule type" value="Genomic_DNA"/>
</dbReference>
<dbReference type="PANTHER" id="PTHR48086">
    <property type="entry name" value="SODIUM/PROLINE SYMPORTER-RELATED"/>
    <property type="match status" value="1"/>
</dbReference>
<evidence type="ECO:0000256" key="5">
    <source>
        <dbReference type="ARBA" id="ARBA00022692"/>
    </source>
</evidence>
<feature type="transmembrane region" description="Helical" evidence="12">
    <location>
        <begin position="78"/>
        <end position="98"/>
    </location>
</feature>
<proteinExistence type="inferred from homology"/>
<keyword evidence="8" id="KW-0915">Sodium</keyword>
<evidence type="ECO:0000313" key="13">
    <source>
        <dbReference type="EMBL" id="SVD06778.1"/>
    </source>
</evidence>
<dbReference type="Gene3D" id="1.20.1730.10">
    <property type="entry name" value="Sodium/glucose cotransporter"/>
    <property type="match status" value="1"/>
</dbReference>
<dbReference type="GO" id="GO:0006814">
    <property type="term" value="P:sodium ion transport"/>
    <property type="evidence" value="ECO:0007669"/>
    <property type="project" value="UniProtKB-KW"/>
</dbReference>
<dbReference type="Pfam" id="PF00474">
    <property type="entry name" value="SSF"/>
    <property type="match status" value="1"/>
</dbReference>
<evidence type="ECO:0000256" key="12">
    <source>
        <dbReference type="SAM" id="Phobius"/>
    </source>
</evidence>
<name>A0A382SC94_9ZZZZ</name>
<dbReference type="InterPro" id="IPR001734">
    <property type="entry name" value="Na/solute_symporter"/>
</dbReference>
<reference evidence="13" key="1">
    <citation type="submission" date="2018-05" db="EMBL/GenBank/DDBJ databases">
        <authorList>
            <person name="Lanie J.A."/>
            <person name="Ng W.-L."/>
            <person name="Kazmierczak K.M."/>
            <person name="Andrzejewski T.M."/>
            <person name="Davidsen T.M."/>
            <person name="Wayne K.J."/>
            <person name="Tettelin H."/>
            <person name="Glass J.I."/>
            <person name="Rusch D."/>
            <person name="Podicherti R."/>
            <person name="Tsui H.-C.T."/>
            <person name="Winkler M.E."/>
        </authorList>
    </citation>
    <scope>NUCLEOTIDE SEQUENCE</scope>
</reference>
<evidence type="ECO:0000256" key="3">
    <source>
        <dbReference type="ARBA" id="ARBA00022448"/>
    </source>
</evidence>
<feature type="transmembrane region" description="Helical" evidence="12">
    <location>
        <begin position="158"/>
        <end position="179"/>
    </location>
</feature>
<organism evidence="13">
    <name type="scientific">marine metagenome</name>
    <dbReference type="NCBI Taxonomy" id="408172"/>
    <lineage>
        <taxon>unclassified sequences</taxon>
        <taxon>metagenomes</taxon>
        <taxon>ecological metagenomes</taxon>
    </lineage>
</organism>
<dbReference type="GO" id="GO:0005886">
    <property type="term" value="C:plasma membrane"/>
    <property type="evidence" value="ECO:0007669"/>
    <property type="project" value="UniProtKB-SubCell"/>
</dbReference>
<keyword evidence="6" id="KW-0769">Symport</keyword>